<dbReference type="Pfam" id="PF01243">
    <property type="entry name" value="PNPOx_N"/>
    <property type="match status" value="1"/>
</dbReference>
<name>A0A4U2ZBA2_9BACT</name>
<gene>
    <name evidence="2" type="ORF">FCU45_00695</name>
</gene>
<evidence type="ECO:0000259" key="1">
    <source>
        <dbReference type="Pfam" id="PF01243"/>
    </source>
</evidence>
<dbReference type="EMBL" id="SZPX01000001">
    <property type="protein sequence ID" value="TKI70942.1"/>
    <property type="molecule type" value="Genomic_DNA"/>
</dbReference>
<sequence length="177" mass="20585">MGKRYEKLSQEDRAFIDAQHLFFIASASNNGEVNLSPRGYDCFRVIGENEAIFMDYAGSGNRTARDIEAGGEVTVLFVSFEKQPLNLRLFCKGELIDKHDDYARSLFEGSDFSGMRRFVKLHIYCVEHSCGMSMPYYEFKGERNDLREWCQDSDEERRLEGYMQKNHTPPDLSKYKK</sequence>
<comment type="caution">
    <text evidence="2">The sequence shown here is derived from an EMBL/GenBank/DDBJ whole genome shotgun (WGS) entry which is preliminary data.</text>
</comment>
<evidence type="ECO:0000313" key="2">
    <source>
        <dbReference type="EMBL" id="TKI70942.1"/>
    </source>
</evidence>
<dbReference type="OrthoDB" id="115989at2"/>
<dbReference type="PANTHER" id="PTHR39336">
    <property type="entry name" value="PYRIDOXAMINE PHOSPHATE OXIDASE FAMILY PROTEIN (AFU_ORTHOLOGUE AFUA_6G11440)"/>
    <property type="match status" value="1"/>
</dbReference>
<dbReference type="Gene3D" id="2.30.110.10">
    <property type="entry name" value="Electron Transport, Fmn-binding Protein, Chain A"/>
    <property type="match status" value="1"/>
</dbReference>
<organism evidence="2 3">
    <name type="scientific">Sulfurimonas crateris</name>
    <dbReference type="NCBI Taxonomy" id="2574727"/>
    <lineage>
        <taxon>Bacteria</taxon>
        <taxon>Pseudomonadati</taxon>
        <taxon>Campylobacterota</taxon>
        <taxon>Epsilonproteobacteria</taxon>
        <taxon>Campylobacterales</taxon>
        <taxon>Sulfurimonadaceae</taxon>
        <taxon>Sulfurimonas</taxon>
    </lineage>
</organism>
<dbReference type="AlphaFoldDB" id="A0A4U2ZBA2"/>
<evidence type="ECO:0000313" key="3">
    <source>
        <dbReference type="Proteomes" id="UP000309561"/>
    </source>
</evidence>
<dbReference type="PANTHER" id="PTHR39336:SF1">
    <property type="entry name" value="PYRIDOXAMINE PHOSPHATE OXIDASE FAMILY PROTEIN (AFU_ORTHOLOGUE AFUA_6G11440)"/>
    <property type="match status" value="1"/>
</dbReference>
<reference evidence="2 3" key="1">
    <citation type="submission" date="2019-04" db="EMBL/GenBank/DDBJ databases">
        <title>Sulfurimonas crateris sp. nov. a facultative anaerobic sulfur-oxidizing chemolithautotrophic bacterium isolated from a terrestrial mud vulcano.</title>
        <authorList>
            <person name="Ratnikova N.M."/>
            <person name="Slobodkin A.I."/>
            <person name="Merkel A.Y."/>
            <person name="Novikov A."/>
            <person name="Bonch-Osmolovskaya E.A."/>
            <person name="Slobodkina G.B."/>
        </authorList>
    </citation>
    <scope>NUCLEOTIDE SEQUENCE [LARGE SCALE GENOMIC DNA]</scope>
    <source>
        <strain evidence="2 3">SN118</strain>
    </source>
</reference>
<keyword evidence="3" id="KW-1185">Reference proteome</keyword>
<dbReference type="SUPFAM" id="SSF50475">
    <property type="entry name" value="FMN-binding split barrel"/>
    <property type="match status" value="1"/>
</dbReference>
<dbReference type="RefSeq" id="WP_137011281.1">
    <property type="nucleotide sequence ID" value="NZ_SZPX01000001.1"/>
</dbReference>
<proteinExistence type="predicted"/>
<dbReference type="InterPro" id="IPR011576">
    <property type="entry name" value="Pyridox_Oxase_N"/>
</dbReference>
<protein>
    <submittedName>
        <fullName evidence="2">Pyridoxamine 5'-phosphate oxidase family protein</fullName>
    </submittedName>
</protein>
<dbReference type="InterPro" id="IPR012349">
    <property type="entry name" value="Split_barrel_FMN-bd"/>
</dbReference>
<feature type="domain" description="Pyridoxamine 5'-phosphate oxidase N-terminal" evidence="1">
    <location>
        <begin position="9"/>
        <end position="103"/>
    </location>
</feature>
<accession>A0A4U2ZBA2</accession>
<dbReference type="Proteomes" id="UP000309561">
    <property type="component" value="Unassembled WGS sequence"/>
</dbReference>